<accession>A0A443Z6Z1</accession>
<evidence type="ECO:0000259" key="2">
    <source>
        <dbReference type="Pfam" id="PF22106"/>
    </source>
</evidence>
<organism evidence="3 4">
    <name type="scientific">Pseudidiomarina gelatinasegens</name>
    <dbReference type="NCBI Taxonomy" id="2487740"/>
    <lineage>
        <taxon>Bacteria</taxon>
        <taxon>Pseudomonadati</taxon>
        <taxon>Pseudomonadota</taxon>
        <taxon>Gammaproteobacteria</taxon>
        <taxon>Alteromonadales</taxon>
        <taxon>Idiomarinaceae</taxon>
        <taxon>Pseudidiomarina</taxon>
    </lineage>
</organism>
<dbReference type="InterPro" id="IPR018640">
    <property type="entry name" value="DUF2063"/>
</dbReference>
<dbReference type="Gene3D" id="3.90.930.50">
    <property type="match status" value="1"/>
</dbReference>
<sequence>MSDFKRIQLQWAAWLREPNSAAPPAAEQRRLAVYQRLVRNNIDGFIARGFPVLKSVLSAQHWQLLVDDFIAKHQATSPLFAEIGTEFVTFISNYEASWLPPFCYQLAVYERMELDAYHFSETCRAAPTSRAIEELTWRVNPSLTWHAFDYPVHTIAADAIPDEPLATPIFLAVYRVDEGAELYFTSRVKFMQLNPVTMLLVDYLQQHPSQSLAEIAEALAQQLPQFDQSQLYQGLVNTVPDLYQRAMLFPSAN</sequence>
<dbReference type="EMBL" id="RSFE01000001">
    <property type="protein sequence ID" value="RWU12684.1"/>
    <property type="molecule type" value="Genomic_DNA"/>
</dbReference>
<evidence type="ECO:0000259" key="1">
    <source>
        <dbReference type="Pfam" id="PF09836"/>
    </source>
</evidence>
<proteinExistence type="predicted"/>
<dbReference type="RefSeq" id="WP_128351013.1">
    <property type="nucleotide sequence ID" value="NZ_RSFE01000001.1"/>
</dbReference>
<dbReference type="Pfam" id="PF22106">
    <property type="entry name" value="NGO1945_C"/>
    <property type="match status" value="1"/>
</dbReference>
<dbReference type="Proteomes" id="UP000288789">
    <property type="component" value="Unassembled WGS sequence"/>
</dbReference>
<protein>
    <submittedName>
        <fullName evidence="3">Uncharacterized protein</fullName>
    </submittedName>
</protein>
<comment type="caution">
    <text evidence="3">The sequence shown here is derived from an EMBL/GenBank/DDBJ whole genome shotgun (WGS) entry which is preliminary data.</text>
</comment>
<feature type="domain" description="NGO1945-like C-terminal" evidence="2">
    <location>
        <begin position="144"/>
        <end position="242"/>
    </location>
</feature>
<dbReference type="InterPro" id="IPR054098">
    <property type="entry name" value="NGO1945-like_C"/>
</dbReference>
<dbReference type="InterPro" id="IPR044922">
    <property type="entry name" value="DUF2063_N_sf"/>
</dbReference>
<name>A0A443Z6Z1_9GAMM</name>
<dbReference type="OrthoDB" id="4146344at2"/>
<dbReference type="AlphaFoldDB" id="A0A443Z6Z1"/>
<dbReference type="Pfam" id="PF09836">
    <property type="entry name" value="DUF2063"/>
    <property type="match status" value="1"/>
</dbReference>
<evidence type="ECO:0000313" key="3">
    <source>
        <dbReference type="EMBL" id="RWU12684.1"/>
    </source>
</evidence>
<gene>
    <name evidence="3" type="ORF">EGC76_00180</name>
</gene>
<dbReference type="Gene3D" id="1.10.150.690">
    <property type="entry name" value="DUF2063"/>
    <property type="match status" value="1"/>
</dbReference>
<evidence type="ECO:0000313" key="4">
    <source>
        <dbReference type="Proteomes" id="UP000288789"/>
    </source>
</evidence>
<keyword evidence="4" id="KW-1185">Reference proteome</keyword>
<reference evidence="3 4" key="1">
    <citation type="submission" date="2018-12" db="EMBL/GenBank/DDBJ databases">
        <authorList>
            <person name="Li A."/>
            <person name="Zhang M."/>
            <person name="Zhu H."/>
        </authorList>
    </citation>
    <scope>NUCLEOTIDE SEQUENCE [LARGE SCALE GENOMIC DNA]</scope>
    <source>
        <strain evidence="3 4">R04H25</strain>
    </source>
</reference>
<feature type="domain" description="Putative DNA-binding" evidence="1">
    <location>
        <begin position="7"/>
        <end position="91"/>
    </location>
</feature>